<proteinExistence type="predicted"/>
<name>A0A6I4KVP0_9PSED</name>
<gene>
    <name evidence="1" type="ORF">GJV18_15775</name>
</gene>
<evidence type="ECO:0000313" key="1">
    <source>
        <dbReference type="EMBL" id="MVW76780.1"/>
    </source>
</evidence>
<dbReference type="Proteomes" id="UP000429555">
    <property type="component" value="Unassembled WGS sequence"/>
</dbReference>
<sequence>MAELQRAEDSGGLYERLLQRLALALDEAEGLSRFSGEAGLELELRGLTSAELELIHAYLNRDLDWLRGWHAAAREMAQIRQLPGARGRITRVPHKALARAPGKTKPLLKRRMLLCCALCGTQAGWRNGVGVQACSVCGSQLFRASNPR</sequence>
<comment type="caution">
    <text evidence="1">The sequence shown here is derived from an EMBL/GenBank/DDBJ whole genome shotgun (WGS) entry which is preliminary data.</text>
</comment>
<dbReference type="AlphaFoldDB" id="A0A6I4KVP0"/>
<organism evidence="1 2">
    <name type="scientific">Pseudomonas xionganensis</name>
    <dbReference type="NCBI Taxonomy" id="2654845"/>
    <lineage>
        <taxon>Bacteria</taxon>
        <taxon>Pseudomonadati</taxon>
        <taxon>Pseudomonadota</taxon>
        <taxon>Gammaproteobacteria</taxon>
        <taxon>Pseudomonadales</taxon>
        <taxon>Pseudomonadaceae</taxon>
        <taxon>Pseudomonas</taxon>
    </lineage>
</organism>
<dbReference type="RefSeq" id="WP_160347327.1">
    <property type="nucleotide sequence ID" value="NZ_WKJZ01000003.1"/>
</dbReference>
<accession>A0A6I4KVP0</accession>
<keyword evidence="2" id="KW-1185">Reference proteome</keyword>
<evidence type="ECO:0000313" key="2">
    <source>
        <dbReference type="Proteomes" id="UP000429555"/>
    </source>
</evidence>
<dbReference type="EMBL" id="WKJZ01000003">
    <property type="protein sequence ID" value="MVW76780.1"/>
    <property type="molecule type" value="Genomic_DNA"/>
</dbReference>
<protein>
    <submittedName>
        <fullName evidence="1">Uncharacterized protein</fullName>
    </submittedName>
</protein>
<reference evidence="1 2" key="1">
    <citation type="submission" date="2019-11" db="EMBL/GenBank/DDBJ databases">
        <title>Pseudomonas flavidum sp. nov., isolated from Baiyang Lake.</title>
        <authorList>
            <person name="Zhao Y."/>
        </authorList>
    </citation>
    <scope>NUCLEOTIDE SEQUENCE [LARGE SCALE GENOMIC DNA]</scope>
    <source>
        <strain evidence="2">R-22-3 w-18</strain>
    </source>
</reference>